<comment type="caution">
    <text evidence="1">The sequence shown here is derived from an EMBL/GenBank/DDBJ whole genome shotgun (WGS) entry which is preliminary data.</text>
</comment>
<dbReference type="Proteomes" id="UP000886520">
    <property type="component" value="Chromosome 6"/>
</dbReference>
<name>A0A9D4V2C6_ADICA</name>
<keyword evidence="2" id="KW-1185">Reference proteome</keyword>
<reference evidence="1" key="1">
    <citation type="submission" date="2021-01" db="EMBL/GenBank/DDBJ databases">
        <title>Adiantum capillus-veneris genome.</title>
        <authorList>
            <person name="Fang Y."/>
            <person name="Liao Q."/>
        </authorList>
    </citation>
    <scope>NUCLEOTIDE SEQUENCE</scope>
    <source>
        <strain evidence="1">H3</strain>
        <tissue evidence="1">Leaf</tissue>
    </source>
</reference>
<evidence type="ECO:0000313" key="1">
    <source>
        <dbReference type="EMBL" id="KAI5078496.1"/>
    </source>
</evidence>
<protein>
    <submittedName>
        <fullName evidence="1">Uncharacterized protein</fullName>
    </submittedName>
</protein>
<organism evidence="1 2">
    <name type="scientific">Adiantum capillus-veneris</name>
    <name type="common">Maidenhair fern</name>
    <dbReference type="NCBI Taxonomy" id="13818"/>
    <lineage>
        <taxon>Eukaryota</taxon>
        <taxon>Viridiplantae</taxon>
        <taxon>Streptophyta</taxon>
        <taxon>Embryophyta</taxon>
        <taxon>Tracheophyta</taxon>
        <taxon>Polypodiopsida</taxon>
        <taxon>Polypodiidae</taxon>
        <taxon>Polypodiales</taxon>
        <taxon>Pteridineae</taxon>
        <taxon>Pteridaceae</taxon>
        <taxon>Vittarioideae</taxon>
        <taxon>Adiantum</taxon>
    </lineage>
</organism>
<evidence type="ECO:0000313" key="2">
    <source>
        <dbReference type="Proteomes" id="UP000886520"/>
    </source>
</evidence>
<accession>A0A9D4V2C6</accession>
<gene>
    <name evidence="1" type="ORF">GOP47_0006167</name>
</gene>
<dbReference type="EMBL" id="JABFUD020000006">
    <property type="protein sequence ID" value="KAI5078496.1"/>
    <property type="molecule type" value="Genomic_DNA"/>
</dbReference>
<sequence length="145" mass="16477">MPRSTPLRHLICRAYQLCMLKSKFDAATLANLRHDIKMVIWRIINQLVLPNELTLEEIDMMSCHIRIYAGLKGQTKARNTWEAYQSGSFWSFFMEKGGDECPKPLLKRILYSSLNGVSLTSQMGAISLSIKEAHQTSPSIDLIGF</sequence>
<proteinExistence type="predicted"/>
<dbReference type="AlphaFoldDB" id="A0A9D4V2C6"/>